<keyword evidence="1" id="KW-1133">Transmembrane helix</keyword>
<organism evidence="2 3">
    <name type="scientific">Dendrobium chrysotoxum</name>
    <name type="common">Orchid</name>
    <dbReference type="NCBI Taxonomy" id="161865"/>
    <lineage>
        <taxon>Eukaryota</taxon>
        <taxon>Viridiplantae</taxon>
        <taxon>Streptophyta</taxon>
        <taxon>Embryophyta</taxon>
        <taxon>Tracheophyta</taxon>
        <taxon>Spermatophyta</taxon>
        <taxon>Magnoliopsida</taxon>
        <taxon>Liliopsida</taxon>
        <taxon>Asparagales</taxon>
        <taxon>Orchidaceae</taxon>
        <taxon>Epidendroideae</taxon>
        <taxon>Malaxideae</taxon>
        <taxon>Dendrobiinae</taxon>
        <taxon>Dendrobium</taxon>
    </lineage>
</organism>
<evidence type="ECO:0000313" key="2">
    <source>
        <dbReference type="EMBL" id="KAH0453816.1"/>
    </source>
</evidence>
<comment type="caution">
    <text evidence="2">The sequence shown here is derived from an EMBL/GenBank/DDBJ whole genome shotgun (WGS) entry which is preliminary data.</text>
</comment>
<evidence type="ECO:0000313" key="3">
    <source>
        <dbReference type="Proteomes" id="UP000775213"/>
    </source>
</evidence>
<accession>A0AAV7GC68</accession>
<protein>
    <submittedName>
        <fullName evidence="2">Uncharacterized protein</fullName>
    </submittedName>
</protein>
<keyword evidence="3" id="KW-1185">Reference proteome</keyword>
<evidence type="ECO:0000256" key="1">
    <source>
        <dbReference type="SAM" id="Phobius"/>
    </source>
</evidence>
<keyword evidence="1" id="KW-0472">Membrane</keyword>
<dbReference type="EMBL" id="JAGFBR010000016">
    <property type="protein sequence ID" value="KAH0453816.1"/>
    <property type="molecule type" value="Genomic_DNA"/>
</dbReference>
<dbReference type="Proteomes" id="UP000775213">
    <property type="component" value="Unassembled WGS sequence"/>
</dbReference>
<gene>
    <name evidence="2" type="ORF">IEQ34_018140</name>
</gene>
<dbReference type="AlphaFoldDB" id="A0AAV7GC68"/>
<keyword evidence="1" id="KW-0812">Transmembrane</keyword>
<sequence length="102" mass="11716">MGLKKRSGSIKLAYFFHNLPNTFVFFFLCFSASLSSLPLSHFRRAKKVEKGFAFVRSLNSSWLEEEAARSSMTLFALGLFSVFLHRLCSVSIDALEARWERK</sequence>
<name>A0AAV7GC68_DENCH</name>
<reference evidence="2 3" key="1">
    <citation type="journal article" date="2021" name="Hortic Res">
        <title>Chromosome-scale assembly of the Dendrobium chrysotoxum genome enhances the understanding of orchid evolution.</title>
        <authorList>
            <person name="Zhang Y."/>
            <person name="Zhang G.Q."/>
            <person name="Zhang D."/>
            <person name="Liu X.D."/>
            <person name="Xu X.Y."/>
            <person name="Sun W.H."/>
            <person name="Yu X."/>
            <person name="Zhu X."/>
            <person name="Wang Z.W."/>
            <person name="Zhao X."/>
            <person name="Zhong W.Y."/>
            <person name="Chen H."/>
            <person name="Yin W.L."/>
            <person name="Huang T."/>
            <person name="Niu S.C."/>
            <person name="Liu Z.J."/>
        </authorList>
    </citation>
    <scope>NUCLEOTIDE SEQUENCE [LARGE SCALE GENOMIC DNA]</scope>
    <source>
        <strain evidence="2">Lindl</strain>
    </source>
</reference>
<feature type="transmembrane region" description="Helical" evidence="1">
    <location>
        <begin position="12"/>
        <end position="34"/>
    </location>
</feature>
<proteinExistence type="predicted"/>